<keyword evidence="3" id="KW-1185">Reference proteome</keyword>
<dbReference type="Proteomes" id="UP000002613">
    <property type="component" value="Chromosome"/>
</dbReference>
<dbReference type="HOGENOM" id="CLU_1197638_0_0_2"/>
<evidence type="ECO:0000313" key="3">
    <source>
        <dbReference type="Proteomes" id="UP000002613"/>
    </source>
</evidence>
<organism evidence="2 3">
    <name type="scientific">Ferroglobus placidus (strain DSM 10642 / AEDII12DO)</name>
    <dbReference type="NCBI Taxonomy" id="589924"/>
    <lineage>
        <taxon>Archaea</taxon>
        <taxon>Methanobacteriati</taxon>
        <taxon>Methanobacteriota</taxon>
        <taxon>Archaeoglobi</taxon>
        <taxon>Archaeoglobales</taxon>
        <taxon>Archaeoglobaceae</taxon>
        <taxon>Ferroglobus</taxon>
    </lineage>
</organism>
<name>D3S1T9_FERPA</name>
<gene>
    <name evidence="2" type="ordered locus">Ferp_0211</name>
</gene>
<feature type="transmembrane region" description="Helical" evidence="1">
    <location>
        <begin position="37"/>
        <end position="63"/>
    </location>
</feature>
<evidence type="ECO:0000313" key="2">
    <source>
        <dbReference type="EMBL" id="ADC64396.1"/>
    </source>
</evidence>
<proteinExistence type="predicted"/>
<keyword evidence="1" id="KW-0472">Membrane</keyword>
<evidence type="ECO:0000256" key="1">
    <source>
        <dbReference type="SAM" id="Phobius"/>
    </source>
</evidence>
<dbReference type="RefSeq" id="WP_012964743.1">
    <property type="nucleotide sequence ID" value="NC_013849.1"/>
</dbReference>
<feature type="transmembrane region" description="Helical" evidence="1">
    <location>
        <begin position="75"/>
        <end position="96"/>
    </location>
</feature>
<protein>
    <submittedName>
        <fullName evidence="2">Uncharacterized protein</fullName>
    </submittedName>
</protein>
<dbReference type="KEGG" id="fpl:Ferp_0211"/>
<reference evidence="2 3" key="2">
    <citation type="journal article" date="2011" name="Stand. Genomic Sci.">
        <title>Complete genome sequence of Ferroglobus placidus AEDII12DO.</title>
        <authorList>
            <person name="Anderson I."/>
            <person name="Risso C."/>
            <person name="Holmes D."/>
            <person name="Lucas S."/>
            <person name="Copeland A."/>
            <person name="Lapidus A."/>
            <person name="Cheng J.F."/>
            <person name="Bruce D."/>
            <person name="Goodwin L."/>
            <person name="Pitluck S."/>
            <person name="Saunders E."/>
            <person name="Brettin T."/>
            <person name="Detter J.C."/>
            <person name="Han C."/>
            <person name="Tapia R."/>
            <person name="Larimer F."/>
            <person name="Land M."/>
            <person name="Hauser L."/>
            <person name="Woyke T."/>
            <person name="Lovley D."/>
            <person name="Kyrpides N."/>
            <person name="Ivanova N."/>
        </authorList>
    </citation>
    <scope>NUCLEOTIDE SEQUENCE [LARGE SCALE GENOMIC DNA]</scope>
    <source>
        <strain evidence="3">DSM 10642 / AEDII12DO</strain>
    </source>
</reference>
<dbReference type="OrthoDB" id="99262at2157"/>
<feature type="transmembrane region" description="Helical" evidence="1">
    <location>
        <begin position="102"/>
        <end position="118"/>
    </location>
</feature>
<keyword evidence="1" id="KW-1133">Transmembrane helix</keyword>
<dbReference type="GeneID" id="8777705"/>
<dbReference type="PaxDb" id="589924-Ferp_0211"/>
<dbReference type="STRING" id="589924.Ferp_0211"/>
<sequence length="218" mass="24489">MRESTKLLFALILVFVSVAFAVYKTRSTTSENVLVSNWLPVLTLTLTAVLIVFGLLVLAGYLNNRSLSRGEMRRAIAGAFVAGFHVLLVISVIFSIYTEKVVTTYLTALTMILGFYFGSRTVQTRQEEGEKIEVENVHFAKNGRKELIISVRNLSSRNVTIDTIYINKEPKIVKEKAEIAPKEVKHIPLEFNWIEGERYEVKVCSAEGLKATTEVKAK</sequence>
<reference evidence="3" key="1">
    <citation type="submission" date="2010-02" db="EMBL/GenBank/DDBJ databases">
        <title>Complete sequence of Ferroglobus placidus DSM 10642.</title>
        <authorList>
            <consortium name="US DOE Joint Genome Institute"/>
            <person name="Lucas S."/>
            <person name="Copeland A."/>
            <person name="Lapidus A."/>
            <person name="Cheng J.-F."/>
            <person name="Bruce D."/>
            <person name="Goodwin L."/>
            <person name="Pitluck S."/>
            <person name="Saunders E."/>
            <person name="Brettin T."/>
            <person name="Detter J.C."/>
            <person name="Han C."/>
            <person name="Tapia R."/>
            <person name="Larimer F."/>
            <person name="Land M."/>
            <person name="Hauser L."/>
            <person name="Kyrpides N."/>
            <person name="Ivanova N."/>
            <person name="Holmes D."/>
            <person name="Lovley D."/>
            <person name="Kyrpides N."/>
            <person name="Anderson I.J."/>
            <person name="Woyke T."/>
        </authorList>
    </citation>
    <scope>NUCLEOTIDE SEQUENCE [LARGE SCALE GENOMIC DNA]</scope>
    <source>
        <strain evidence="3">DSM 10642 / AEDII12DO</strain>
    </source>
</reference>
<accession>D3S1T9</accession>
<dbReference type="AlphaFoldDB" id="D3S1T9"/>
<dbReference type="EMBL" id="CP001899">
    <property type="protein sequence ID" value="ADC64396.1"/>
    <property type="molecule type" value="Genomic_DNA"/>
</dbReference>
<keyword evidence="1" id="KW-0812">Transmembrane</keyword>
<dbReference type="eggNOG" id="arCOG03871">
    <property type="taxonomic scope" value="Archaea"/>
</dbReference>